<accession>X0YCX5</accession>
<protein>
    <submittedName>
        <fullName evidence="1">Uncharacterized protein</fullName>
    </submittedName>
</protein>
<reference evidence="1" key="1">
    <citation type="journal article" date="2014" name="Front. Microbiol.">
        <title>High frequency of phylogenetically diverse reductive dehalogenase-homologous genes in deep subseafloor sedimentary metagenomes.</title>
        <authorList>
            <person name="Kawai M."/>
            <person name="Futagami T."/>
            <person name="Toyoda A."/>
            <person name="Takaki Y."/>
            <person name="Nishi S."/>
            <person name="Hori S."/>
            <person name="Arai W."/>
            <person name="Tsubouchi T."/>
            <person name="Morono Y."/>
            <person name="Uchiyama I."/>
            <person name="Ito T."/>
            <person name="Fujiyama A."/>
            <person name="Inagaki F."/>
            <person name="Takami H."/>
        </authorList>
    </citation>
    <scope>NUCLEOTIDE SEQUENCE</scope>
    <source>
        <strain evidence="1">Expedition CK06-06</strain>
    </source>
</reference>
<name>X0YCX5_9ZZZZ</name>
<comment type="caution">
    <text evidence="1">The sequence shown here is derived from an EMBL/GenBank/DDBJ whole genome shotgun (WGS) entry which is preliminary data.</text>
</comment>
<proteinExistence type="predicted"/>
<dbReference type="AlphaFoldDB" id="X0YCX5"/>
<dbReference type="EMBL" id="BARS01048264">
    <property type="protein sequence ID" value="GAG34686.1"/>
    <property type="molecule type" value="Genomic_DNA"/>
</dbReference>
<evidence type="ECO:0000313" key="1">
    <source>
        <dbReference type="EMBL" id="GAG34686.1"/>
    </source>
</evidence>
<sequence length="83" mass="9713">MKIPDRLKYLKKLKEGNEQQIVTTQIAIKLGEKKLEERKLKKEKDEPSTEGFAIDKKVIHHQENLKDLIDGLNMINDEIKKES</sequence>
<organism evidence="1">
    <name type="scientific">marine sediment metagenome</name>
    <dbReference type="NCBI Taxonomy" id="412755"/>
    <lineage>
        <taxon>unclassified sequences</taxon>
        <taxon>metagenomes</taxon>
        <taxon>ecological metagenomes</taxon>
    </lineage>
</organism>
<gene>
    <name evidence="1" type="ORF">S01H1_72379</name>
</gene>